<dbReference type="RefSeq" id="WP_058633615.1">
    <property type="nucleotide sequence ID" value="NZ_LDPZ01000005.1"/>
</dbReference>
<reference evidence="2 3" key="1">
    <citation type="journal article" date="2016" name="Front. Microbiol.">
        <title>Genomic Resource of Rice Seed Associated Bacteria.</title>
        <authorList>
            <person name="Midha S."/>
            <person name="Bansal K."/>
            <person name="Sharma S."/>
            <person name="Kumar N."/>
            <person name="Patil P.P."/>
            <person name="Chaudhry V."/>
            <person name="Patil P.B."/>
        </authorList>
    </citation>
    <scope>NUCLEOTIDE SEQUENCE [LARGE SCALE GENOMIC DNA]</scope>
    <source>
        <strain evidence="2 3">NS226</strain>
    </source>
</reference>
<dbReference type="Proteomes" id="UP000078272">
    <property type="component" value="Unassembled WGS sequence"/>
</dbReference>
<organism evidence="2 3">
    <name type="scientific">Aureimonas ureilytica</name>
    <dbReference type="NCBI Taxonomy" id="401562"/>
    <lineage>
        <taxon>Bacteria</taxon>
        <taxon>Pseudomonadati</taxon>
        <taxon>Pseudomonadota</taxon>
        <taxon>Alphaproteobacteria</taxon>
        <taxon>Hyphomicrobiales</taxon>
        <taxon>Aurantimonadaceae</taxon>
        <taxon>Aureimonas</taxon>
    </lineage>
</organism>
<dbReference type="SUPFAM" id="SSF55729">
    <property type="entry name" value="Acyl-CoA N-acyltransferases (Nat)"/>
    <property type="match status" value="1"/>
</dbReference>
<dbReference type="Gene3D" id="3.40.630.30">
    <property type="match status" value="1"/>
</dbReference>
<gene>
    <name evidence="2" type="ORF">NS226_02405</name>
</gene>
<dbReference type="Pfam" id="PF13480">
    <property type="entry name" value="Acetyltransf_6"/>
    <property type="match status" value="1"/>
</dbReference>
<sequence length="378" mass="42496">MSARLTLHPSVDAIGREAWELCFAGEPENFDFYRACEAAGPPGFTWFYAVLSDASGPLAIVPAFGTRYRLDTTLQGPLRKISDRLHRVVPFLMELNLFALGSPVAEICHVGFAPSVPAGRRPALLQELVTLTRAEAAQRGYGLFAVKDAAEKDRSLWEPIAESSGFALLPGLPTASLDLPYTSVDAYLATLGRNMRKDLRRKAKAFAEVRVERRRNIDDVADEVYALYCQTVENSELQFEHLPRDYFPSMLRHLGEGAAIILYFHGERLFGFNFVIETPERLIDKYIGMDYAIARDFNFYFNSWMVNVAWCIENGVPVYQSGQAFYGPKLRLGCRLSPNGQYFRHRNALVNKVLLQVARVVRLDRFDPAIADLTGEPA</sequence>
<dbReference type="OrthoDB" id="3034222at2"/>
<comment type="caution">
    <text evidence="2">The sequence shown here is derived from an EMBL/GenBank/DDBJ whole genome shotgun (WGS) entry which is preliminary data.</text>
</comment>
<name>A0A175RC87_9HYPH</name>
<dbReference type="AlphaFoldDB" id="A0A175RC87"/>
<dbReference type="InterPro" id="IPR016181">
    <property type="entry name" value="Acyl_CoA_acyltransferase"/>
</dbReference>
<feature type="domain" description="BioF2-like acetyltransferase" evidence="1">
    <location>
        <begin position="193"/>
        <end position="317"/>
    </location>
</feature>
<evidence type="ECO:0000259" key="1">
    <source>
        <dbReference type="Pfam" id="PF13480"/>
    </source>
</evidence>
<dbReference type="EMBL" id="LDPZ01000005">
    <property type="protein sequence ID" value="KTQ97983.1"/>
    <property type="molecule type" value="Genomic_DNA"/>
</dbReference>
<dbReference type="PATRIC" id="fig|401562.3.peg.3615"/>
<dbReference type="STRING" id="401562.NS365_15575"/>
<protein>
    <recommendedName>
        <fullName evidence="1">BioF2-like acetyltransferase domain-containing protein</fullName>
    </recommendedName>
</protein>
<proteinExistence type="predicted"/>
<evidence type="ECO:0000313" key="2">
    <source>
        <dbReference type="EMBL" id="KTQ97983.1"/>
    </source>
</evidence>
<dbReference type="InterPro" id="IPR038740">
    <property type="entry name" value="BioF2-like_GNAT_dom"/>
</dbReference>
<accession>A0A175RC87</accession>
<evidence type="ECO:0000313" key="3">
    <source>
        <dbReference type="Proteomes" id="UP000078272"/>
    </source>
</evidence>